<accession>A0A8H6YHZ0</accession>
<dbReference type="AlphaFoldDB" id="A0A8H6YHZ0"/>
<proteinExistence type="inferred from homology"/>
<reference evidence="11" key="1">
    <citation type="submission" date="2020-05" db="EMBL/GenBank/DDBJ databases">
        <title>Mycena genomes resolve the evolution of fungal bioluminescence.</title>
        <authorList>
            <person name="Tsai I.J."/>
        </authorList>
    </citation>
    <scope>NUCLEOTIDE SEQUENCE</scope>
    <source>
        <strain evidence="11">160909Yilan</strain>
    </source>
</reference>
<dbReference type="EC" id="2.4.2.18" evidence="2"/>
<organism evidence="11 12">
    <name type="scientific">Mycena sanguinolenta</name>
    <dbReference type="NCBI Taxonomy" id="230812"/>
    <lineage>
        <taxon>Eukaryota</taxon>
        <taxon>Fungi</taxon>
        <taxon>Dikarya</taxon>
        <taxon>Basidiomycota</taxon>
        <taxon>Agaricomycotina</taxon>
        <taxon>Agaricomycetes</taxon>
        <taxon>Agaricomycetidae</taxon>
        <taxon>Agaricales</taxon>
        <taxon>Marasmiineae</taxon>
        <taxon>Mycenaceae</taxon>
        <taxon>Mycena</taxon>
    </lineage>
</organism>
<dbReference type="PANTHER" id="PTHR43285:SF2">
    <property type="entry name" value="ANTHRANILATE PHOSPHORIBOSYLTRANSFERASE"/>
    <property type="match status" value="1"/>
</dbReference>
<evidence type="ECO:0000256" key="7">
    <source>
        <dbReference type="ARBA" id="ARBA00023141"/>
    </source>
</evidence>
<evidence type="ECO:0000256" key="2">
    <source>
        <dbReference type="ARBA" id="ARBA00011948"/>
    </source>
</evidence>
<comment type="similarity">
    <text evidence="8">Belongs to the anthranilate phosphoribosyltransferase family.</text>
</comment>
<name>A0A8H6YHZ0_9AGAR</name>
<evidence type="ECO:0000256" key="4">
    <source>
        <dbReference type="ARBA" id="ARBA00022676"/>
    </source>
</evidence>
<dbReference type="NCBIfam" id="TIGR01245">
    <property type="entry name" value="trpD"/>
    <property type="match status" value="1"/>
</dbReference>
<dbReference type="SUPFAM" id="SSF52418">
    <property type="entry name" value="Nucleoside phosphorylase/phosphoribosyltransferase catalytic domain"/>
    <property type="match status" value="1"/>
</dbReference>
<feature type="domain" description="Glycosyl transferase family 3" evidence="10">
    <location>
        <begin position="71"/>
        <end position="326"/>
    </location>
</feature>
<protein>
    <recommendedName>
        <fullName evidence="9">Anthranilate phosphoribosyltransferase</fullName>
        <ecNumber evidence="2">2.4.2.18</ecNumber>
    </recommendedName>
</protein>
<evidence type="ECO:0000256" key="8">
    <source>
        <dbReference type="ARBA" id="ARBA00061500"/>
    </source>
</evidence>
<keyword evidence="5 11" id="KW-0808">Transferase</keyword>
<evidence type="ECO:0000256" key="1">
    <source>
        <dbReference type="ARBA" id="ARBA00004907"/>
    </source>
</evidence>
<keyword evidence="12" id="KW-1185">Reference proteome</keyword>
<dbReference type="FunFam" id="3.40.1030.10:FF:000002">
    <property type="entry name" value="Anthranilate phosphoribosyltransferase"/>
    <property type="match status" value="1"/>
</dbReference>
<dbReference type="GO" id="GO:0004048">
    <property type="term" value="F:anthranilate phosphoribosyltransferase activity"/>
    <property type="evidence" value="ECO:0007669"/>
    <property type="project" value="UniProtKB-EC"/>
</dbReference>
<keyword evidence="6" id="KW-0822">Tryptophan biosynthesis</keyword>
<dbReference type="PANTHER" id="PTHR43285">
    <property type="entry name" value="ANTHRANILATE PHOSPHORIBOSYLTRANSFERASE"/>
    <property type="match status" value="1"/>
</dbReference>
<dbReference type="Pfam" id="PF00591">
    <property type="entry name" value="Glycos_transf_3"/>
    <property type="match status" value="1"/>
</dbReference>
<keyword evidence="4 11" id="KW-0328">Glycosyltransferase</keyword>
<evidence type="ECO:0000256" key="9">
    <source>
        <dbReference type="ARBA" id="ARBA00071401"/>
    </source>
</evidence>
<dbReference type="InterPro" id="IPR000312">
    <property type="entry name" value="Glycosyl_Trfase_fam3"/>
</dbReference>
<dbReference type="Gene3D" id="3.40.1030.10">
    <property type="entry name" value="Nucleoside phosphorylase/phosphoribosyltransferase catalytic domain"/>
    <property type="match status" value="1"/>
</dbReference>
<evidence type="ECO:0000256" key="3">
    <source>
        <dbReference type="ARBA" id="ARBA00022605"/>
    </source>
</evidence>
<evidence type="ECO:0000259" key="10">
    <source>
        <dbReference type="Pfam" id="PF00591"/>
    </source>
</evidence>
<sequence length="343" mass="36234">MAFPESFNSLLDRLVQKPEYFTADNLQQALIHLFTPDAVSPVQIESLAAAAAVLRERSLKANVEEPGADFIVDIVGTGGDGHNLFNVSTTAGIVAAGAGARVIKHGSKASTSSSGSADLLQALGCRFTAPASGAASTPIPRIPFTFILAPHYNPSLASMRPYRKSLPFRTMFNVLGPLLNPARPQGMVLGVAEREIGYAFASSLRDGGVERALVVCGYEKLDEISCAGPTYAWELLNGQIAEKTLSPELFGLERHPLGTVAGGSPQENADTFRKLLTSGTEIPESLKPVLDFVLINASALLVVAGLAENYTHGVKLALESITSGKAWAALQTFREAGERASGQ</sequence>
<dbReference type="InterPro" id="IPR035902">
    <property type="entry name" value="Nuc_phospho_transferase"/>
</dbReference>
<dbReference type="InterPro" id="IPR005940">
    <property type="entry name" value="Anthranilate_Pribosyl_Tfrase"/>
</dbReference>
<evidence type="ECO:0000256" key="5">
    <source>
        <dbReference type="ARBA" id="ARBA00022679"/>
    </source>
</evidence>
<dbReference type="EMBL" id="JACAZH010000009">
    <property type="protein sequence ID" value="KAF7358882.1"/>
    <property type="molecule type" value="Genomic_DNA"/>
</dbReference>
<dbReference type="GO" id="GO:0005829">
    <property type="term" value="C:cytosol"/>
    <property type="evidence" value="ECO:0007669"/>
    <property type="project" value="TreeGrafter"/>
</dbReference>
<dbReference type="OrthoDB" id="427800at2759"/>
<evidence type="ECO:0000313" key="11">
    <source>
        <dbReference type="EMBL" id="KAF7358882.1"/>
    </source>
</evidence>
<comment type="pathway">
    <text evidence="1">Amino-acid biosynthesis; L-tryptophan biosynthesis; L-tryptophan from chorismate: step 2/5.</text>
</comment>
<comment type="caution">
    <text evidence="11">The sequence shown here is derived from an EMBL/GenBank/DDBJ whole genome shotgun (WGS) entry which is preliminary data.</text>
</comment>
<dbReference type="GO" id="GO:0000162">
    <property type="term" value="P:L-tryptophan biosynthetic process"/>
    <property type="evidence" value="ECO:0007669"/>
    <property type="project" value="UniProtKB-KW"/>
</dbReference>
<dbReference type="Proteomes" id="UP000623467">
    <property type="component" value="Unassembled WGS sequence"/>
</dbReference>
<evidence type="ECO:0000256" key="6">
    <source>
        <dbReference type="ARBA" id="ARBA00022822"/>
    </source>
</evidence>
<gene>
    <name evidence="11" type="ORF">MSAN_01228500</name>
</gene>
<evidence type="ECO:0000313" key="12">
    <source>
        <dbReference type="Proteomes" id="UP000623467"/>
    </source>
</evidence>
<keyword evidence="7" id="KW-0057">Aromatic amino acid biosynthesis</keyword>
<keyword evidence="3" id="KW-0028">Amino-acid biosynthesis</keyword>